<gene>
    <name evidence="1" type="ORF">LVIROSA_LOCUS32201</name>
</gene>
<evidence type="ECO:0000313" key="1">
    <source>
        <dbReference type="EMBL" id="CAH1446512.1"/>
    </source>
</evidence>
<accession>A0AAU9P8I7</accession>
<comment type="caution">
    <text evidence="1">The sequence shown here is derived from an EMBL/GenBank/DDBJ whole genome shotgun (WGS) entry which is preliminary data.</text>
</comment>
<proteinExistence type="predicted"/>
<reference evidence="1 2" key="1">
    <citation type="submission" date="2022-01" db="EMBL/GenBank/DDBJ databases">
        <authorList>
            <person name="Xiong W."/>
            <person name="Schranz E."/>
        </authorList>
    </citation>
    <scope>NUCLEOTIDE SEQUENCE [LARGE SCALE GENOMIC DNA]</scope>
</reference>
<dbReference type="AlphaFoldDB" id="A0AAU9P8I7"/>
<dbReference type="EMBL" id="CAKMRJ010005523">
    <property type="protein sequence ID" value="CAH1446512.1"/>
    <property type="molecule type" value="Genomic_DNA"/>
</dbReference>
<organism evidence="1 2">
    <name type="scientific">Lactuca virosa</name>
    <dbReference type="NCBI Taxonomy" id="75947"/>
    <lineage>
        <taxon>Eukaryota</taxon>
        <taxon>Viridiplantae</taxon>
        <taxon>Streptophyta</taxon>
        <taxon>Embryophyta</taxon>
        <taxon>Tracheophyta</taxon>
        <taxon>Spermatophyta</taxon>
        <taxon>Magnoliopsida</taxon>
        <taxon>eudicotyledons</taxon>
        <taxon>Gunneridae</taxon>
        <taxon>Pentapetalae</taxon>
        <taxon>asterids</taxon>
        <taxon>campanulids</taxon>
        <taxon>Asterales</taxon>
        <taxon>Asteraceae</taxon>
        <taxon>Cichorioideae</taxon>
        <taxon>Cichorieae</taxon>
        <taxon>Lactucinae</taxon>
        <taxon>Lactuca</taxon>
    </lineage>
</organism>
<keyword evidence="2" id="KW-1185">Reference proteome</keyword>
<sequence>MEEERKRLVEEEWNSMISTKQQISLADFPSRFLFWRRYFRLSGRRSCQSGWQGSFYLGYFFTHTRQNKRWEKWRYSNRSISSLQGRR</sequence>
<name>A0AAU9P8I7_9ASTR</name>
<evidence type="ECO:0000313" key="2">
    <source>
        <dbReference type="Proteomes" id="UP001157418"/>
    </source>
</evidence>
<dbReference type="Proteomes" id="UP001157418">
    <property type="component" value="Unassembled WGS sequence"/>
</dbReference>
<protein>
    <submittedName>
        <fullName evidence="1">Uncharacterized protein</fullName>
    </submittedName>
</protein>